<keyword evidence="1" id="KW-0175">Coiled coil</keyword>
<evidence type="ECO:0000256" key="1">
    <source>
        <dbReference type="SAM" id="Coils"/>
    </source>
</evidence>
<feature type="coiled-coil region" evidence="1">
    <location>
        <begin position="85"/>
        <end position="138"/>
    </location>
</feature>
<sequence>MNASTSPHGFTTVRGRGYRPEQVDRRVDALFRDRDDAWERAARLTVLAKQMEAEAAALRERVAQLPPQTYESLGERAQTILALSRESADELRTQAEDEAAELRATAVAEGSAVREAARAAAERVRAQAEETASRLLAEAATAADGVRTAARRDAEEWGAEAQAALKETRKRSEGIRTDQEQEHAARWEAAERAVAEREAEADERFAALTSRAEAVLAAARKDLAEAEEEARHGQEDAEARAAELVAEARGVEARIERETERVLREHDEAREEVQAHMAHVRNSLATLTGRATTEG</sequence>
<dbReference type="EMBL" id="JBHMCR010000004">
    <property type="protein sequence ID" value="MFB9520087.1"/>
    <property type="molecule type" value="Genomic_DNA"/>
</dbReference>
<name>A0ABV5PA60_STRCM</name>
<gene>
    <name evidence="3" type="ORF">ACFFTU_09035</name>
</gene>
<dbReference type="SUPFAM" id="SSF58113">
    <property type="entry name" value="Apolipoprotein A-I"/>
    <property type="match status" value="1"/>
</dbReference>
<comment type="caution">
    <text evidence="3">The sequence shown here is derived from an EMBL/GenBank/DDBJ whole genome shotgun (WGS) entry which is preliminary data.</text>
</comment>
<reference evidence="3 4" key="1">
    <citation type="submission" date="2024-09" db="EMBL/GenBank/DDBJ databases">
        <authorList>
            <person name="Sun Q."/>
            <person name="Mori K."/>
        </authorList>
    </citation>
    <scope>NUCLEOTIDE SEQUENCE [LARGE SCALE GENOMIC DNA]</scope>
    <source>
        <strain evidence="3 4">JCM 4362</strain>
    </source>
</reference>
<proteinExistence type="predicted"/>
<dbReference type="RefSeq" id="WP_345222177.1">
    <property type="nucleotide sequence ID" value="NZ_BAAAXE010000013.1"/>
</dbReference>
<keyword evidence="4" id="KW-1185">Reference proteome</keyword>
<feature type="compositionally biased region" description="Basic and acidic residues" evidence="2">
    <location>
        <begin position="166"/>
        <end position="198"/>
    </location>
</feature>
<accession>A0ABV5PA60</accession>
<feature type="coiled-coil region" evidence="1">
    <location>
        <begin position="209"/>
        <end position="272"/>
    </location>
</feature>
<feature type="region of interest" description="Disordered" evidence="2">
    <location>
        <begin position="142"/>
        <end position="198"/>
    </location>
</feature>
<organism evidence="3 4">
    <name type="scientific">Streptomyces cremeus</name>
    <dbReference type="NCBI Taxonomy" id="66881"/>
    <lineage>
        <taxon>Bacteria</taxon>
        <taxon>Bacillati</taxon>
        <taxon>Actinomycetota</taxon>
        <taxon>Actinomycetes</taxon>
        <taxon>Kitasatosporales</taxon>
        <taxon>Streptomycetaceae</taxon>
        <taxon>Streptomyces</taxon>
    </lineage>
</organism>
<evidence type="ECO:0000256" key="2">
    <source>
        <dbReference type="SAM" id="MobiDB-lite"/>
    </source>
</evidence>
<evidence type="ECO:0000313" key="3">
    <source>
        <dbReference type="EMBL" id="MFB9520087.1"/>
    </source>
</evidence>
<evidence type="ECO:0000313" key="4">
    <source>
        <dbReference type="Proteomes" id="UP001589718"/>
    </source>
</evidence>
<protein>
    <submittedName>
        <fullName evidence="3">Cellulose-binding protein</fullName>
    </submittedName>
</protein>
<dbReference type="Proteomes" id="UP001589718">
    <property type="component" value="Unassembled WGS sequence"/>
</dbReference>